<accession>A0A146KIK7</accession>
<proteinExistence type="predicted"/>
<sequence length="109" mass="12551">VKSKLNTFEDNNQFYKLQELSQKIDFDLNKYSGEVLSIAYCIQLTADVEQSIDNDDKLKQILQKHVQNLQNFTTQLFSPEISTAIFGTSQFVQQLKLKSLATDITHYIS</sequence>
<dbReference type="EMBL" id="GDID01000329">
    <property type="protein sequence ID" value="JAP96277.1"/>
    <property type="molecule type" value="Transcribed_RNA"/>
</dbReference>
<reference evidence="1" key="1">
    <citation type="submission" date="2015-07" db="EMBL/GenBank/DDBJ databases">
        <title>Adaptation to a free-living lifestyle via gene acquisitions in the diplomonad Trepomonas sp. PC1.</title>
        <authorList>
            <person name="Xu F."/>
            <person name="Jerlstrom-Hultqvist J."/>
            <person name="Kolisko M."/>
            <person name="Simpson A.G.B."/>
            <person name="Roger A.J."/>
            <person name="Svard S.G."/>
            <person name="Andersson J.O."/>
        </authorList>
    </citation>
    <scope>NUCLEOTIDE SEQUENCE</scope>
    <source>
        <strain evidence="1">PC1</strain>
    </source>
</reference>
<protein>
    <submittedName>
        <fullName evidence="1">Dynein heavy chain</fullName>
    </submittedName>
</protein>
<feature type="non-terminal residue" evidence="1">
    <location>
        <position position="109"/>
    </location>
</feature>
<feature type="non-terminal residue" evidence="1">
    <location>
        <position position="1"/>
    </location>
</feature>
<gene>
    <name evidence="1" type="ORF">TPC1_10442</name>
</gene>
<name>A0A146KIK7_9EUKA</name>
<evidence type="ECO:0000313" key="1">
    <source>
        <dbReference type="EMBL" id="JAP96277.1"/>
    </source>
</evidence>
<dbReference type="AlphaFoldDB" id="A0A146KIK7"/>
<organism evidence="1">
    <name type="scientific">Trepomonas sp. PC1</name>
    <dbReference type="NCBI Taxonomy" id="1076344"/>
    <lineage>
        <taxon>Eukaryota</taxon>
        <taxon>Metamonada</taxon>
        <taxon>Diplomonadida</taxon>
        <taxon>Hexamitidae</taxon>
        <taxon>Hexamitinae</taxon>
        <taxon>Trepomonas</taxon>
    </lineage>
</organism>